<dbReference type="Proteomes" id="UP001172159">
    <property type="component" value="Unassembled WGS sequence"/>
</dbReference>
<dbReference type="EMBL" id="JAUKTV010000002">
    <property type="protein sequence ID" value="KAK0744812.1"/>
    <property type="molecule type" value="Genomic_DNA"/>
</dbReference>
<proteinExistence type="predicted"/>
<accession>A0AA40K405</accession>
<feature type="compositionally biased region" description="Basic and acidic residues" evidence="1">
    <location>
        <begin position="162"/>
        <end position="181"/>
    </location>
</feature>
<evidence type="ECO:0000313" key="2">
    <source>
        <dbReference type="EMBL" id="KAK0744812.1"/>
    </source>
</evidence>
<protein>
    <submittedName>
        <fullName evidence="2">Uncharacterized protein</fullName>
    </submittedName>
</protein>
<comment type="caution">
    <text evidence="2">The sequence shown here is derived from an EMBL/GenBank/DDBJ whole genome shotgun (WGS) entry which is preliminary data.</text>
</comment>
<evidence type="ECO:0000313" key="3">
    <source>
        <dbReference type="Proteomes" id="UP001172159"/>
    </source>
</evidence>
<keyword evidence="3" id="KW-1185">Reference proteome</keyword>
<organism evidence="2 3">
    <name type="scientific">Apiosordaria backusii</name>
    <dbReference type="NCBI Taxonomy" id="314023"/>
    <lineage>
        <taxon>Eukaryota</taxon>
        <taxon>Fungi</taxon>
        <taxon>Dikarya</taxon>
        <taxon>Ascomycota</taxon>
        <taxon>Pezizomycotina</taxon>
        <taxon>Sordariomycetes</taxon>
        <taxon>Sordariomycetidae</taxon>
        <taxon>Sordariales</taxon>
        <taxon>Lasiosphaeriaceae</taxon>
        <taxon>Apiosordaria</taxon>
    </lineage>
</organism>
<name>A0AA40K405_9PEZI</name>
<gene>
    <name evidence="2" type="ORF">B0T21DRAFT_407882</name>
</gene>
<evidence type="ECO:0000256" key="1">
    <source>
        <dbReference type="SAM" id="MobiDB-lite"/>
    </source>
</evidence>
<dbReference type="AlphaFoldDB" id="A0AA40K405"/>
<sequence length="187" mass="21605">MDTLASFQMLPFVPCSPSLFTRRLAQCSHLPRCRLLGVGQHFKGVSFGRAESIGPGVDLSGRRPASPLPQDQATPIQEAHLEAEPPDFDVKFIRTSIQFAIAKLDEYYELLQQAQVYWFTMILHPGHKKRWIERNLEEEDASRIITAFKQFFQEYGHLEVTEPVHDTEKQPPKAREDELSYRPRILR</sequence>
<feature type="region of interest" description="Disordered" evidence="1">
    <location>
        <begin position="162"/>
        <end position="187"/>
    </location>
</feature>
<reference evidence="2" key="1">
    <citation type="submission" date="2023-06" db="EMBL/GenBank/DDBJ databases">
        <title>Genome-scale phylogeny and comparative genomics of the fungal order Sordariales.</title>
        <authorList>
            <consortium name="Lawrence Berkeley National Laboratory"/>
            <person name="Hensen N."/>
            <person name="Bonometti L."/>
            <person name="Westerberg I."/>
            <person name="Brannstrom I.O."/>
            <person name="Guillou S."/>
            <person name="Cros-Aarteil S."/>
            <person name="Calhoun S."/>
            <person name="Haridas S."/>
            <person name="Kuo A."/>
            <person name="Mondo S."/>
            <person name="Pangilinan J."/>
            <person name="Riley R."/>
            <person name="Labutti K."/>
            <person name="Andreopoulos B."/>
            <person name="Lipzen A."/>
            <person name="Chen C."/>
            <person name="Yanf M."/>
            <person name="Daum C."/>
            <person name="Ng V."/>
            <person name="Clum A."/>
            <person name="Steindorff A."/>
            <person name="Ohm R."/>
            <person name="Martin F."/>
            <person name="Silar P."/>
            <person name="Natvig D."/>
            <person name="Lalanne C."/>
            <person name="Gautier V."/>
            <person name="Ament-Velasquez S.L."/>
            <person name="Kruys A."/>
            <person name="Hutchinson M.I."/>
            <person name="Powell A.J."/>
            <person name="Barry K."/>
            <person name="Miller A.N."/>
            <person name="Grigoriev I.V."/>
            <person name="Debuchy R."/>
            <person name="Gladieux P."/>
            <person name="Thoren M.H."/>
            <person name="Johannesson H."/>
        </authorList>
    </citation>
    <scope>NUCLEOTIDE SEQUENCE</scope>
    <source>
        <strain evidence="2">CBS 540.89</strain>
    </source>
</reference>